<keyword evidence="2" id="KW-1185">Reference proteome</keyword>
<dbReference type="Proteomes" id="UP001234297">
    <property type="component" value="Chromosome 3"/>
</dbReference>
<protein>
    <submittedName>
        <fullName evidence="1">Uncharacterized protein</fullName>
    </submittedName>
</protein>
<gene>
    <name evidence="1" type="ORF">MRB53_012959</name>
</gene>
<name>A0ACC2LZ33_PERAE</name>
<comment type="caution">
    <text evidence="1">The sequence shown here is derived from an EMBL/GenBank/DDBJ whole genome shotgun (WGS) entry which is preliminary data.</text>
</comment>
<proteinExistence type="predicted"/>
<sequence>MIRTLGYLKELHKCSDTLAKEELECIVEDDDLRSGGDDPPRKRRRRHEIGSMKLEEWDRGDKDPRHKHQNRAPGVDGQRQAIHLCPTRSARMKIQLDLIAFQVF</sequence>
<reference evidence="1 2" key="1">
    <citation type="journal article" date="2022" name="Hortic Res">
        <title>A haplotype resolved chromosomal level avocado genome allows analysis of novel avocado genes.</title>
        <authorList>
            <person name="Nath O."/>
            <person name="Fletcher S.J."/>
            <person name="Hayward A."/>
            <person name="Shaw L.M."/>
            <person name="Masouleh A.K."/>
            <person name="Furtado A."/>
            <person name="Henry R.J."/>
            <person name="Mitter N."/>
        </authorList>
    </citation>
    <scope>NUCLEOTIDE SEQUENCE [LARGE SCALE GENOMIC DNA]</scope>
    <source>
        <strain evidence="2">cv. Hass</strain>
    </source>
</reference>
<organism evidence="1 2">
    <name type="scientific">Persea americana</name>
    <name type="common">Avocado</name>
    <dbReference type="NCBI Taxonomy" id="3435"/>
    <lineage>
        <taxon>Eukaryota</taxon>
        <taxon>Viridiplantae</taxon>
        <taxon>Streptophyta</taxon>
        <taxon>Embryophyta</taxon>
        <taxon>Tracheophyta</taxon>
        <taxon>Spermatophyta</taxon>
        <taxon>Magnoliopsida</taxon>
        <taxon>Magnoliidae</taxon>
        <taxon>Laurales</taxon>
        <taxon>Lauraceae</taxon>
        <taxon>Persea</taxon>
    </lineage>
</organism>
<evidence type="ECO:0000313" key="1">
    <source>
        <dbReference type="EMBL" id="KAJ8638692.1"/>
    </source>
</evidence>
<dbReference type="EMBL" id="CM056811">
    <property type="protein sequence ID" value="KAJ8638692.1"/>
    <property type="molecule type" value="Genomic_DNA"/>
</dbReference>
<accession>A0ACC2LZ33</accession>
<evidence type="ECO:0000313" key="2">
    <source>
        <dbReference type="Proteomes" id="UP001234297"/>
    </source>
</evidence>